<evidence type="ECO:0000313" key="6">
    <source>
        <dbReference type="EMBL" id="KAF0373337.1"/>
    </source>
</evidence>
<feature type="active site" description="Proton acceptor" evidence="3">
    <location>
        <position position="408"/>
    </location>
</feature>
<gene>
    <name evidence="6" type="ORF">F8M41_013035</name>
</gene>
<feature type="domain" description="PNPLA" evidence="5">
    <location>
        <begin position="50"/>
        <end position="421"/>
    </location>
</feature>
<evidence type="ECO:0000256" key="3">
    <source>
        <dbReference type="PROSITE-ProRule" id="PRU01161"/>
    </source>
</evidence>
<protein>
    <submittedName>
        <fullName evidence="6">Patatin</fullName>
    </submittedName>
</protein>
<evidence type="ECO:0000256" key="4">
    <source>
        <dbReference type="SAM" id="MobiDB-lite"/>
    </source>
</evidence>
<dbReference type="OrthoDB" id="1658288at2759"/>
<dbReference type="PANTHER" id="PTHR32176">
    <property type="entry name" value="XYLOSE ISOMERASE"/>
    <property type="match status" value="1"/>
</dbReference>
<dbReference type="AlphaFoldDB" id="A0A8H3WX82"/>
<feature type="short sequence motif" description="DGA/G" evidence="3">
    <location>
        <begin position="408"/>
        <end position="410"/>
    </location>
</feature>
<dbReference type="GO" id="GO:0016042">
    <property type="term" value="P:lipid catabolic process"/>
    <property type="evidence" value="ECO:0007669"/>
    <property type="project" value="UniProtKB-UniRule"/>
</dbReference>
<dbReference type="PANTHER" id="PTHR32176:SF92">
    <property type="entry name" value="XYLOSE ISOMERASE"/>
    <property type="match status" value="1"/>
</dbReference>
<comment type="caution">
    <text evidence="6">The sequence shown here is derived from an EMBL/GenBank/DDBJ whole genome shotgun (WGS) entry which is preliminary data.</text>
</comment>
<accession>A0A8H3WX82</accession>
<dbReference type="SUPFAM" id="SSF52151">
    <property type="entry name" value="FabD/lysophospholipase-like"/>
    <property type="match status" value="1"/>
</dbReference>
<reference evidence="6 7" key="1">
    <citation type="journal article" date="2019" name="Environ. Microbiol.">
        <title>At the nexus of three kingdoms: the genome of the mycorrhizal fungus Gigaspora margarita provides insights into plant, endobacterial and fungal interactions.</title>
        <authorList>
            <person name="Venice F."/>
            <person name="Ghignone S."/>
            <person name="Salvioli di Fossalunga A."/>
            <person name="Amselem J."/>
            <person name="Novero M."/>
            <person name="Xianan X."/>
            <person name="Sedzielewska Toro K."/>
            <person name="Morin E."/>
            <person name="Lipzen A."/>
            <person name="Grigoriev I.V."/>
            <person name="Henrissat B."/>
            <person name="Martin F.M."/>
            <person name="Bonfante P."/>
        </authorList>
    </citation>
    <scope>NUCLEOTIDE SEQUENCE [LARGE SCALE GENOMIC DNA]</scope>
    <source>
        <strain evidence="6 7">BEG34</strain>
    </source>
</reference>
<dbReference type="EMBL" id="WTPW01002641">
    <property type="protein sequence ID" value="KAF0373337.1"/>
    <property type="molecule type" value="Genomic_DNA"/>
</dbReference>
<name>A0A8H3WX82_GIGMA</name>
<evidence type="ECO:0000256" key="1">
    <source>
        <dbReference type="ARBA" id="ARBA00010240"/>
    </source>
</evidence>
<sequence>MEDTKDTIDTKDTKDTMDTKDTKESIDIKDTKESIDKKDTKDTRDIKFILSIDGGGFRGLIPAVILQEIEKRVTDEIKKDHPDVQDIDIRCADLFEIISGTSTGSILALGLSTANEKKRPRFDAQYIVDFYKEHGYDVFPDYSAVMSVDKLLPKLPTLISEDLINGCTEKLSSLLQTMTVLPTYATTTTTTNTEGNNKGMNEQEKSTITSGFQKMTFKIWGSIMDSKNKPEDIINATPEDTINETSEGTINTTSEVIIDATLEDTINATSEHIRIDKSEDTIISEDTISENIIDSKSDIVITQENHHAGIWEHLSGLVNTFNPWMPKYKPTGFEGLLEKSFKHSKLKDSVNDVTVIIPAYNISRNEYTLFTNYDPIYKDHYVRDVIRASAAAPTYFPAKQIGEHYFIDGGVFSNNPTVKAYLEAKRKYPNTKFVVVSLGTGYYKEHLETYKDCGVVQWIKPLINLLFNSELDNHHNTMKTLADLDGTSYYRIQLHLEEEDNNLDNVSDQVAKKLTDLAHKAIHDPVYKFEEIVNLLVDKCRKHNIVPTKRSRN</sequence>
<feature type="short sequence motif" description="GXGXXG" evidence="3">
    <location>
        <begin position="54"/>
        <end position="59"/>
    </location>
</feature>
<dbReference type="PROSITE" id="PS51635">
    <property type="entry name" value="PNPLA"/>
    <property type="match status" value="1"/>
</dbReference>
<dbReference type="Gene3D" id="3.40.1090.10">
    <property type="entry name" value="Cytosolic phospholipase A2 catalytic domain"/>
    <property type="match status" value="2"/>
</dbReference>
<dbReference type="InterPro" id="IPR016035">
    <property type="entry name" value="Acyl_Trfase/lysoPLipase"/>
</dbReference>
<dbReference type="GO" id="GO:0047372">
    <property type="term" value="F:monoacylglycerol lipase activity"/>
    <property type="evidence" value="ECO:0007669"/>
    <property type="project" value="TreeGrafter"/>
</dbReference>
<evidence type="ECO:0000256" key="2">
    <source>
        <dbReference type="ARBA" id="ARBA00023098"/>
    </source>
</evidence>
<keyword evidence="2 3" id="KW-0443">Lipid metabolism</keyword>
<evidence type="ECO:0000313" key="7">
    <source>
        <dbReference type="Proteomes" id="UP000439903"/>
    </source>
</evidence>
<evidence type="ECO:0000259" key="5">
    <source>
        <dbReference type="PROSITE" id="PS51635"/>
    </source>
</evidence>
<keyword evidence="3" id="KW-0442">Lipid degradation</keyword>
<organism evidence="6 7">
    <name type="scientific">Gigaspora margarita</name>
    <dbReference type="NCBI Taxonomy" id="4874"/>
    <lineage>
        <taxon>Eukaryota</taxon>
        <taxon>Fungi</taxon>
        <taxon>Fungi incertae sedis</taxon>
        <taxon>Mucoromycota</taxon>
        <taxon>Glomeromycotina</taxon>
        <taxon>Glomeromycetes</taxon>
        <taxon>Diversisporales</taxon>
        <taxon>Gigasporaceae</taxon>
        <taxon>Gigaspora</taxon>
    </lineage>
</organism>
<dbReference type="GO" id="GO:0046486">
    <property type="term" value="P:glycerolipid metabolic process"/>
    <property type="evidence" value="ECO:0007669"/>
    <property type="project" value="UniProtKB-ARBA"/>
</dbReference>
<feature type="short sequence motif" description="GXSXG" evidence="3">
    <location>
        <begin position="100"/>
        <end position="104"/>
    </location>
</feature>
<feature type="active site" description="Nucleophile" evidence="3">
    <location>
        <position position="102"/>
    </location>
</feature>
<keyword evidence="3" id="KW-0378">Hydrolase</keyword>
<keyword evidence="7" id="KW-1185">Reference proteome</keyword>
<dbReference type="Proteomes" id="UP000439903">
    <property type="component" value="Unassembled WGS sequence"/>
</dbReference>
<dbReference type="InterPro" id="IPR002641">
    <property type="entry name" value="PNPLA_dom"/>
</dbReference>
<dbReference type="Pfam" id="PF01734">
    <property type="entry name" value="Patatin"/>
    <property type="match status" value="2"/>
</dbReference>
<comment type="similarity">
    <text evidence="1">Belongs to the patatin family.</text>
</comment>
<proteinExistence type="inferred from homology"/>
<feature type="region of interest" description="Disordered" evidence="4">
    <location>
        <begin position="1"/>
        <end position="34"/>
    </location>
</feature>
<dbReference type="GO" id="GO:0004620">
    <property type="term" value="F:phospholipase activity"/>
    <property type="evidence" value="ECO:0007669"/>
    <property type="project" value="TreeGrafter"/>
</dbReference>